<dbReference type="AlphaFoldDB" id="A0A537K133"/>
<keyword evidence="1" id="KW-1133">Transmembrane helix</keyword>
<organism evidence="2 3">
    <name type="scientific">Candidatus Segetimicrobium genomatis</name>
    <dbReference type="NCBI Taxonomy" id="2569760"/>
    <lineage>
        <taxon>Bacteria</taxon>
        <taxon>Bacillati</taxon>
        <taxon>Candidatus Sysuimicrobiota</taxon>
        <taxon>Candidatus Sysuimicrobiia</taxon>
        <taxon>Candidatus Sysuimicrobiales</taxon>
        <taxon>Candidatus Segetimicrobiaceae</taxon>
        <taxon>Candidatus Segetimicrobium</taxon>
    </lineage>
</organism>
<evidence type="ECO:0000256" key="1">
    <source>
        <dbReference type="SAM" id="Phobius"/>
    </source>
</evidence>
<evidence type="ECO:0000313" key="3">
    <source>
        <dbReference type="Proteomes" id="UP000318509"/>
    </source>
</evidence>
<name>A0A537K133_9BACT</name>
<feature type="transmembrane region" description="Helical" evidence="1">
    <location>
        <begin position="21"/>
        <end position="41"/>
    </location>
</feature>
<dbReference type="Proteomes" id="UP000318509">
    <property type="component" value="Unassembled WGS sequence"/>
</dbReference>
<comment type="caution">
    <text evidence="2">The sequence shown here is derived from an EMBL/GenBank/DDBJ whole genome shotgun (WGS) entry which is preliminary data.</text>
</comment>
<reference evidence="2 3" key="1">
    <citation type="journal article" date="2019" name="Nat. Microbiol.">
        <title>Mediterranean grassland soil C-N compound turnover is dependent on rainfall and depth, and is mediated by genomically divergent microorganisms.</title>
        <authorList>
            <person name="Diamond S."/>
            <person name="Andeer P.F."/>
            <person name="Li Z."/>
            <person name="Crits-Christoph A."/>
            <person name="Burstein D."/>
            <person name="Anantharaman K."/>
            <person name="Lane K.R."/>
            <person name="Thomas B.C."/>
            <person name="Pan C."/>
            <person name="Northen T.R."/>
            <person name="Banfield J.F."/>
        </authorList>
    </citation>
    <scope>NUCLEOTIDE SEQUENCE [LARGE SCALE GENOMIC DNA]</scope>
    <source>
        <strain evidence="2">NP_3</strain>
    </source>
</reference>
<accession>A0A537K133</accession>
<gene>
    <name evidence="2" type="ORF">E6H00_09710</name>
</gene>
<keyword evidence="1" id="KW-0812">Transmembrane</keyword>
<protein>
    <submittedName>
        <fullName evidence="2">Uncharacterized protein</fullName>
    </submittedName>
</protein>
<sequence length="530" mass="55309">MTSPIWMLAWRSLADRPRRSLLLLAGYGIGVAVMIALLSVGDALLAQARDRDLVSGGDVVLLPEGVDPSVLKVNGVTDLSFTIQQAGFITREILLGPRFAPAIAAAAPQITARQIYVRARDRVVPAIASAGIPSLDVAAGVTAAVPGAEDTPRDRAWLAPSSAALIDRIDRFHRPPEAARPAWAEWDYFNFVDPATGAYGYLTILAGGRGRGGVFLRIKPPGRAVEDIAIPAAVRAGDLGFDSADQRIGPARVRNAGGRYHVTVDDPRARVDLWLTPDPGFYLPPGETAGDRVISGYVVPAVRGRVRGEIRTRVTSLRFERAAGYHDHNWGTWRGVTWEWGEAGGEATPPPAPRGAAGAGERNAPAHAVGAVLYGELHVAGSEPGAGGRPAALFVWARPPEDSAPPGGAFLAAMPVSAIRYGGWHPGPVLAGRRIPAPAEVTVEAGAGADHISVHIRVRDALASIAGQGGPSGPMPRPARGAPAAAFLQLRGDAQVRGIVDGRPVAFTGPAAAETFVPMPAGSAAGTRRP</sequence>
<keyword evidence="1" id="KW-0472">Membrane</keyword>
<evidence type="ECO:0000313" key="2">
    <source>
        <dbReference type="EMBL" id="TMI89470.1"/>
    </source>
</evidence>
<dbReference type="SUPFAM" id="SSF159245">
    <property type="entry name" value="AttH-like"/>
    <property type="match status" value="1"/>
</dbReference>
<dbReference type="EMBL" id="VBAK01000123">
    <property type="protein sequence ID" value="TMI89470.1"/>
    <property type="molecule type" value="Genomic_DNA"/>
</dbReference>
<proteinExistence type="predicted"/>